<feature type="domain" description="Bacterioopsin transcriptional activator GAF and HTH associated" evidence="4">
    <location>
        <begin position="3"/>
        <end position="143"/>
    </location>
</feature>
<dbReference type="InterPro" id="IPR036388">
    <property type="entry name" value="WH-like_DNA-bd_sf"/>
</dbReference>
<dbReference type="AlphaFoldDB" id="A0A202EDA6"/>
<keyword evidence="1" id="KW-0805">Transcription regulation</keyword>
<organism evidence="5 6">
    <name type="scientific">Natronolimnobius baerhuensis</name>
    <dbReference type="NCBI Taxonomy" id="253108"/>
    <lineage>
        <taxon>Archaea</taxon>
        <taxon>Methanobacteriati</taxon>
        <taxon>Methanobacteriota</taxon>
        <taxon>Stenosarchaea group</taxon>
        <taxon>Halobacteria</taxon>
        <taxon>Halobacteriales</taxon>
        <taxon>Natrialbaceae</taxon>
        <taxon>Natronolimnobius</taxon>
    </lineage>
</organism>
<dbReference type="Pfam" id="PF04967">
    <property type="entry name" value="HTH_10"/>
    <property type="match status" value="1"/>
</dbReference>
<dbReference type="Gene3D" id="1.10.10.10">
    <property type="entry name" value="Winged helix-like DNA-binding domain superfamily/Winged helix DNA-binding domain"/>
    <property type="match status" value="1"/>
</dbReference>
<dbReference type="SUPFAM" id="SSF88659">
    <property type="entry name" value="Sigma3 and sigma4 domains of RNA polymerase sigma factors"/>
    <property type="match status" value="1"/>
</dbReference>
<dbReference type="RefSeq" id="WP_054863133.1">
    <property type="nucleotide sequence ID" value="NZ_MWPH01000001.1"/>
</dbReference>
<protein>
    <submittedName>
        <fullName evidence="5">Bacterio-opsin activator</fullName>
    </submittedName>
</protein>
<dbReference type="Proteomes" id="UP000196084">
    <property type="component" value="Unassembled WGS sequence"/>
</dbReference>
<name>A0A202EDA6_9EURY</name>
<reference evidence="5 6" key="1">
    <citation type="submission" date="2017-02" db="EMBL/GenBank/DDBJ databases">
        <title>Natronthermophilus aegyptiacus gen. nov.,sp. nov., an aerobic, extremely halophilic alkalithermophilic archaeon isolated from the athalassohaline Wadi An Natrun, Egypt.</title>
        <authorList>
            <person name="Zhao B."/>
        </authorList>
    </citation>
    <scope>NUCLEOTIDE SEQUENCE [LARGE SCALE GENOMIC DNA]</scope>
    <source>
        <strain evidence="5 6">CGMCC 1.3597</strain>
    </source>
</reference>
<dbReference type="InterPro" id="IPR007050">
    <property type="entry name" value="HTH_bacterioopsin"/>
</dbReference>
<dbReference type="PANTHER" id="PTHR34236:SF1">
    <property type="entry name" value="DIMETHYL SULFOXIDE REDUCTASE TRANSCRIPTIONAL ACTIVATOR"/>
    <property type="match status" value="1"/>
</dbReference>
<proteinExistence type="predicted"/>
<dbReference type="PANTHER" id="PTHR34236">
    <property type="entry name" value="DIMETHYL SULFOXIDE REDUCTASE TRANSCRIPTIONAL ACTIVATOR"/>
    <property type="match status" value="1"/>
</dbReference>
<dbReference type="InterPro" id="IPR013324">
    <property type="entry name" value="RNA_pol_sigma_r3/r4-like"/>
</dbReference>
<dbReference type="InterPro" id="IPR031803">
    <property type="entry name" value="BAT_GAF/HTH-assoc"/>
</dbReference>
<evidence type="ECO:0000313" key="5">
    <source>
        <dbReference type="EMBL" id="OVE86222.1"/>
    </source>
</evidence>
<sequence length="216" mass="23959">MAIEASFTAEEGEFPLAEVFSKFPASRIELERVIPTNDALVPYFWLQDVDAAAIDLEGVDHPGINDLQIIDALETEVFVRIDWDFDYESVLTAIFETDIALVSAVGTHEKWTFDVRATEQAAVSEFQSYCRECGIPIELVQLHALSPLHSGSEYDLTDAQREALVLAYSHGYYDSPRTASQDDIAAELEITRQAVASRLQRGTRNLIASTLIGATD</sequence>
<dbReference type="OrthoDB" id="156233at2157"/>
<evidence type="ECO:0000259" key="3">
    <source>
        <dbReference type="Pfam" id="PF04967"/>
    </source>
</evidence>
<gene>
    <name evidence="5" type="ORF">B2G88_05410</name>
</gene>
<evidence type="ECO:0000259" key="4">
    <source>
        <dbReference type="Pfam" id="PF15915"/>
    </source>
</evidence>
<accession>A0A202EDA6</accession>
<keyword evidence="2" id="KW-0804">Transcription</keyword>
<evidence type="ECO:0000313" key="6">
    <source>
        <dbReference type="Proteomes" id="UP000196084"/>
    </source>
</evidence>
<evidence type="ECO:0000256" key="2">
    <source>
        <dbReference type="ARBA" id="ARBA00023163"/>
    </source>
</evidence>
<feature type="domain" description="HTH bat-type" evidence="3">
    <location>
        <begin position="156"/>
        <end position="207"/>
    </location>
</feature>
<evidence type="ECO:0000256" key="1">
    <source>
        <dbReference type="ARBA" id="ARBA00023015"/>
    </source>
</evidence>
<dbReference type="Pfam" id="PF15915">
    <property type="entry name" value="BAT"/>
    <property type="match status" value="1"/>
</dbReference>
<keyword evidence="6" id="KW-1185">Reference proteome</keyword>
<dbReference type="EMBL" id="MWPH01000001">
    <property type="protein sequence ID" value="OVE86222.1"/>
    <property type="molecule type" value="Genomic_DNA"/>
</dbReference>
<comment type="caution">
    <text evidence="5">The sequence shown here is derived from an EMBL/GenBank/DDBJ whole genome shotgun (WGS) entry which is preliminary data.</text>
</comment>